<dbReference type="PANTHER" id="PTHR47685">
    <property type="entry name" value="MAGNESIUM TRANSPORT PROTEIN CORA"/>
    <property type="match status" value="1"/>
</dbReference>
<dbReference type="Gene3D" id="1.20.58.340">
    <property type="entry name" value="Magnesium transport protein CorA, transmembrane region"/>
    <property type="match status" value="2"/>
</dbReference>
<dbReference type="GO" id="GO:0015087">
    <property type="term" value="F:cobalt ion transmembrane transporter activity"/>
    <property type="evidence" value="ECO:0007669"/>
    <property type="project" value="TreeGrafter"/>
</dbReference>
<evidence type="ECO:0000313" key="15">
    <source>
        <dbReference type="Proteomes" id="UP000183900"/>
    </source>
</evidence>
<keyword evidence="10" id="KW-0406">Ion transport</keyword>
<dbReference type="SUPFAM" id="SSF143865">
    <property type="entry name" value="CorA soluble domain-like"/>
    <property type="match status" value="1"/>
</dbReference>
<dbReference type="GO" id="GO:0005886">
    <property type="term" value="C:plasma membrane"/>
    <property type="evidence" value="ECO:0007669"/>
    <property type="project" value="UniProtKB-SubCell"/>
</dbReference>
<dbReference type="GO" id="GO:0015095">
    <property type="term" value="F:magnesium ion transmembrane transporter activity"/>
    <property type="evidence" value="ECO:0007669"/>
    <property type="project" value="TreeGrafter"/>
</dbReference>
<gene>
    <name evidence="14" type="ORF">Ga0061067_103437</name>
</gene>
<comment type="subcellular location">
    <subcellularLocation>
        <location evidence="1">Cell inner membrane</location>
        <topology evidence="1">Multi-pass membrane protein</topology>
    </subcellularLocation>
</comment>
<dbReference type="GO" id="GO:0015099">
    <property type="term" value="F:nickel cation transmembrane transporter activity"/>
    <property type="evidence" value="ECO:0007669"/>
    <property type="project" value="TreeGrafter"/>
</dbReference>
<dbReference type="InterPro" id="IPR045863">
    <property type="entry name" value="CorA_TM1_TM2"/>
</dbReference>
<keyword evidence="8" id="KW-0460">Magnesium</keyword>
<name>A0A0K6HWC0_9HYPH</name>
<evidence type="ECO:0000256" key="11">
    <source>
        <dbReference type="ARBA" id="ARBA00023136"/>
    </source>
</evidence>
<keyword evidence="6" id="KW-0997">Cell inner membrane</keyword>
<evidence type="ECO:0000256" key="5">
    <source>
        <dbReference type="ARBA" id="ARBA00022475"/>
    </source>
</evidence>
<keyword evidence="9 13" id="KW-1133">Transmembrane helix</keyword>
<keyword evidence="5" id="KW-1003">Cell membrane</keyword>
<keyword evidence="7 13" id="KW-0812">Transmembrane</keyword>
<keyword evidence="11 13" id="KW-0472">Membrane</keyword>
<proteinExistence type="inferred from homology"/>
<evidence type="ECO:0000256" key="3">
    <source>
        <dbReference type="ARBA" id="ARBA00019439"/>
    </source>
</evidence>
<dbReference type="FunFam" id="1.20.58.340:FF:000001">
    <property type="entry name" value="Magnesium transport protein CorA"/>
    <property type="match status" value="1"/>
</dbReference>
<evidence type="ECO:0000256" key="7">
    <source>
        <dbReference type="ARBA" id="ARBA00022692"/>
    </source>
</evidence>
<dbReference type="SUPFAM" id="SSF144083">
    <property type="entry name" value="Magnesium transport protein CorA, transmembrane region"/>
    <property type="match status" value="1"/>
</dbReference>
<dbReference type="RefSeq" id="WP_050470863.1">
    <property type="nucleotide sequence ID" value="NZ_CYHE01000003.1"/>
</dbReference>
<dbReference type="EMBL" id="CYHE01000003">
    <property type="protein sequence ID" value="CUA95121.1"/>
    <property type="molecule type" value="Genomic_DNA"/>
</dbReference>
<comment type="catalytic activity">
    <reaction evidence="12">
        <text>Mg(2+)(in) = Mg(2+)(out)</text>
        <dbReference type="Rhea" id="RHEA:29827"/>
        <dbReference type="ChEBI" id="CHEBI:18420"/>
    </reaction>
</comment>
<accession>A0A0K6HWC0</accession>
<dbReference type="AlphaFoldDB" id="A0A0K6HWC0"/>
<dbReference type="Pfam" id="PF01544">
    <property type="entry name" value="CorA"/>
    <property type="match status" value="1"/>
</dbReference>
<evidence type="ECO:0000256" key="1">
    <source>
        <dbReference type="ARBA" id="ARBA00004429"/>
    </source>
</evidence>
<evidence type="ECO:0000256" key="12">
    <source>
        <dbReference type="ARBA" id="ARBA00034269"/>
    </source>
</evidence>
<comment type="similarity">
    <text evidence="2">Belongs to the CorA metal ion transporter (MIT) (TC 1.A.35) family.</text>
</comment>
<reference evidence="15" key="1">
    <citation type="submission" date="2015-08" db="EMBL/GenBank/DDBJ databases">
        <authorList>
            <person name="Varghese N."/>
        </authorList>
    </citation>
    <scope>NUCLEOTIDE SEQUENCE [LARGE SCALE GENOMIC DNA]</scope>
    <source>
        <strain evidence="15">DSM 23407</strain>
    </source>
</reference>
<feature type="transmembrane region" description="Helical" evidence="13">
    <location>
        <begin position="266"/>
        <end position="286"/>
    </location>
</feature>
<evidence type="ECO:0000256" key="8">
    <source>
        <dbReference type="ARBA" id="ARBA00022842"/>
    </source>
</evidence>
<evidence type="ECO:0000256" key="9">
    <source>
        <dbReference type="ARBA" id="ARBA00022989"/>
    </source>
</evidence>
<evidence type="ECO:0000256" key="4">
    <source>
        <dbReference type="ARBA" id="ARBA00022448"/>
    </source>
</evidence>
<dbReference type="InterPro" id="IPR045861">
    <property type="entry name" value="CorA_cytoplasmic_dom"/>
</dbReference>
<dbReference type="InterPro" id="IPR002523">
    <property type="entry name" value="MgTranspt_CorA/ZnTranspt_ZntB"/>
</dbReference>
<sequence>MIIAYTPSAAAMVRVEVKGGEQIPPSAVWIDLFNPTFEEQRLAEKLMGAEIPTREEISSIETSERLYEEPGAIVMTAVLPMAARMPDPRTSSVTFVLSSRRLVTVRYGEPQSIQTCARRVQQDGTIPRNGPGVLFVLLDIICDRCADVMEEASDAFDRISMQVFEEGLSSRKAETYRSAIRTQGRIGLQVARMHDVCASLTRLFLFLSARSTRVNLTDEQVAACKMLGRDINSIKQHADALDAKLSFLLDATVGLVNLEQNQIIKIFSVLAVVFLPPTLIASIYGMNFAKMPELEWDWGYPFSLGLMLLAVLVNFLYFRWKKLL</sequence>
<protein>
    <recommendedName>
        <fullName evidence="3">Magnesium transport protein CorA</fullName>
    </recommendedName>
</protein>
<evidence type="ECO:0000256" key="13">
    <source>
        <dbReference type="SAM" id="Phobius"/>
    </source>
</evidence>
<keyword evidence="15" id="KW-1185">Reference proteome</keyword>
<evidence type="ECO:0000313" key="14">
    <source>
        <dbReference type="EMBL" id="CUA95121.1"/>
    </source>
</evidence>
<evidence type="ECO:0000256" key="10">
    <source>
        <dbReference type="ARBA" id="ARBA00023065"/>
    </source>
</evidence>
<evidence type="ECO:0000256" key="2">
    <source>
        <dbReference type="ARBA" id="ARBA00009765"/>
    </source>
</evidence>
<dbReference type="InterPro" id="IPR050829">
    <property type="entry name" value="CorA_MIT"/>
</dbReference>
<dbReference type="CDD" id="cd12837">
    <property type="entry name" value="EcCorA-like_u1"/>
    <property type="match status" value="1"/>
</dbReference>
<evidence type="ECO:0000256" key="6">
    <source>
        <dbReference type="ARBA" id="ARBA00022519"/>
    </source>
</evidence>
<dbReference type="Proteomes" id="UP000183900">
    <property type="component" value="Unassembled WGS sequence"/>
</dbReference>
<feature type="transmembrane region" description="Helical" evidence="13">
    <location>
        <begin position="298"/>
        <end position="318"/>
    </location>
</feature>
<organism evidence="14 15">
    <name type="scientific">Pannonibacter indicus</name>
    <dbReference type="NCBI Taxonomy" id="466044"/>
    <lineage>
        <taxon>Bacteria</taxon>
        <taxon>Pseudomonadati</taxon>
        <taxon>Pseudomonadota</taxon>
        <taxon>Alphaproteobacteria</taxon>
        <taxon>Hyphomicrobiales</taxon>
        <taxon>Stappiaceae</taxon>
        <taxon>Pannonibacter</taxon>
    </lineage>
</organism>
<keyword evidence="4" id="KW-0813">Transport</keyword>
<dbReference type="PANTHER" id="PTHR47685:SF1">
    <property type="entry name" value="MAGNESIUM TRANSPORT PROTEIN CORA"/>
    <property type="match status" value="1"/>
</dbReference>
<dbReference type="Gene3D" id="3.30.460.20">
    <property type="entry name" value="CorA soluble domain-like"/>
    <property type="match status" value="1"/>
</dbReference>